<proteinExistence type="inferred from homology"/>
<dbReference type="GO" id="GO:0009252">
    <property type="term" value="P:peptidoglycan biosynthetic process"/>
    <property type="evidence" value="ECO:0007669"/>
    <property type="project" value="UniProtKB-UniRule"/>
</dbReference>
<dbReference type="InterPro" id="IPR000713">
    <property type="entry name" value="Mur_ligase_N"/>
</dbReference>
<evidence type="ECO:0000259" key="11">
    <source>
        <dbReference type="Pfam" id="PF02875"/>
    </source>
</evidence>
<dbReference type="GO" id="GO:0000287">
    <property type="term" value="F:magnesium ion binding"/>
    <property type="evidence" value="ECO:0007669"/>
    <property type="project" value="UniProtKB-UniRule"/>
</dbReference>
<gene>
    <name evidence="7" type="primary">murE</name>
    <name evidence="13" type="ORF">SAMN05660748_3460</name>
</gene>
<keyword evidence="7" id="KW-0460">Magnesium</keyword>
<comment type="subcellular location">
    <subcellularLocation>
        <location evidence="7 8">Cytoplasm</location>
    </subcellularLocation>
</comment>
<feature type="binding site" evidence="7">
    <location>
        <begin position="154"/>
        <end position="160"/>
    </location>
    <ligand>
        <name>ATP</name>
        <dbReference type="ChEBI" id="CHEBI:30616"/>
    </ligand>
</feature>
<comment type="pathway">
    <text evidence="7 8">Cell wall biogenesis; peptidoglycan biosynthesis.</text>
</comment>
<keyword evidence="14" id="KW-1185">Reference proteome</keyword>
<dbReference type="Gene3D" id="3.90.190.20">
    <property type="entry name" value="Mur ligase, C-terminal domain"/>
    <property type="match status" value="1"/>
</dbReference>
<dbReference type="AlphaFoldDB" id="A0A285VDZ5"/>
<feature type="domain" description="Mur ligase central" evidence="12">
    <location>
        <begin position="152"/>
        <end position="358"/>
    </location>
</feature>
<keyword evidence="6 7" id="KW-0961">Cell wall biogenesis/degradation</keyword>
<dbReference type="Pfam" id="PF02875">
    <property type="entry name" value="Mur_ligase_C"/>
    <property type="match status" value="1"/>
</dbReference>
<keyword evidence="4 7" id="KW-0573">Peptidoglycan synthesis</keyword>
<dbReference type="EC" id="6.3.2.13" evidence="7"/>
<feature type="domain" description="Mur ligase N-terminal catalytic" evidence="10">
    <location>
        <begin position="64"/>
        <end position="139"/>
    </location>
</feature>
<dbReference type="SUPFAM" id="SSF53623">
    <property type="entry name" value="MurD-like peptide ligases, catalytic domain"/>
    <property type="match status" value="1"/>
</dbReference>
<feature type="domain" description="Mur ligase C-terminal" evidence="11">
    <location>
        <begin position="380"/>
        <end position="511"/>
    </location>
</feature>
<dbReference type="Gene3D" id="3.40.1190.10">
    <property type="entry name" value="Mur-like, catalytic domain"/>
    <property type="match status" value="1"/>
</dbReference>
<dbReference type="HAMAP" id="MF_00208">
    <property type="entry name" value="MurE"/>
    <property type="match status" value="1"/>
</dbReference>
<evidence type="ECO:0000256" key="2">
    <source>
        <dbReference type="ARBA" id="ARBA00022618"/>
    </source>
</evidence>
<evidence type="ECO:0000256" key="3">
    <source>
        <dbReference type="ARBA" id="ARBA00022960"/>
    </source>
</evidence>
<feature type="binding site" evidence="7">
    <location>
        <begin position="201"/>
        <end position="202"/>
    </location>
    <ligand>
        <name>UDP-N-acetyl-alpha-D-muramoyl-L-alanyl-D-glutamate</name>
        <dbReference type="ChEBI" id="CHEBI:83900"/>
    </ligand>
</feature>
<feature type="binding site" evidence="7">
    <location>
        <position position="236"/>
    </location>
    <ligand>
        <name>UDP-N-acetyl-alpha-D-muramoyl-L-alanyl-D-glutamate</name>
        <dbReference type="ChEBI" id="CHEBI:83900"/>
    </ligand>
</feature>
<dbReference type="GO" id="GO:0008360">
    <property type="term" value="P:regulation of cell shape"/>
    <property type="evidence" value="ECO:0007669"/>
    <property type="project" value="UniProtKB-KW"/>
</dbReference>
<keyword evidence="7" id="KW-0547">Nucleotide-binding</keyword>
<comment type="PTM">
    <text evidence="7">Carboxylation is probably crucial for Mg(2+) binding and, consequently, for the gamma-phosphate positioning of ATP.</text>
</comment>
<dbReference type="NCBIfam" id="TIGR01085">
    <property type="entry name" value="murE"/>
    <property type="match status" value="1"/>
</dbReference>
<dbReference type="Pfam" id="PF01225">
    <property type="entry name" value="Mur_ligase"/>
    <property type="match status" value="1"/>
</dbReference>
<organism evidence="13 14">
    <name type="scientific">Blastococcus aggregatus</name>
    <dbReference type="NCBI Taxonomy" id="38502"/>
    <lineage>
        <taxon>Bacteria</taxon>
        <taxon>Bacillati</taxon>
        <taxon>Actinomycetota</taxon>
        <taxon>Actinomycetes</taxon>
        <taxon>Geodermatophilales</taxon>
        <taxon>Geodermatophilaceae</taxon>
        <taxon>Blastococcus</taxon>
    </lineage>
</organism>
<dbReference type="NCBIfam" id="NF001124">
    <property type="entry name" value="PRK00139.1-2"/>
    <property type="match status" value="1"/>
</dbReference>
<dbReference type="GO" id="GO:0051301">
    <property type="term" value="P:cell division"/>
    <property type="evidence" value="ECO:0007669"/>
    <property type="project" value="UniProtKB-KW"/>
</dbReference>
<feature type="binding site" evidence="7">
    <location>
        <position position="509"/>
    </location>
    <ligand>
        <name>meso-2,6-diaminopimelate</name>
        <dbReference type="ChEBI" id="CHEBI:57791"/>
    </ligand>
</feature>
<feature type="short sequence motif" description="Meso-diaminopimelate recognition motif" evidence="7">
    <location>
        <begin position="453"/>
        <end position="456"/>
    </location>
</feature>
<evidence type="ECO:0000259" key="12">
    <source>
        <dbReference type="Pfam" id="PF08245"/>
    </source>
</evidence>
<evidence type="ECO:0000256" key="7">
    <source>
        <dbReference type="HAMAP-Rule" id="MF_00208"/>
    </source>
</evidence>
<keyword evidence="2 7" id="KW-0132">Cell division</keyword>
<name>A0A285VDZ5_9ACTN</name>
<dbReference type="SUPFAM" id="SSF53244">
    <property type="entry name" value="MurD-like peptide ligases, peptide-binding domain"/>
    <property type="match status" value="1"/>
</dbReference>
<comment type="similarity">
    <text evidence="1 7">Belongs to the MurCDEF family. MurE subfamily.</text>
</comment>
<keyword evidence="7 13" id="KW-0436">Ligase</keyword>
<feature type="binding site" evidence="7">
    <location>
        <position position="429"/>
    </location>
    <ligand>
        <name>meso-2,6-diaminopimelate</name>
        <dbReference type="ChEBI" id="CHEBI:57791"/>
    </ligand>
</feature>
<feature type="binding site" evidence="7">
    <location>
        <position position="71"/>
    </location>
    <ligand>
        <name>UDP-N-acetyl-alpha-D-muramoyl-L-alanyl-D-glutamate</name>
        <dbReference type="ChEBI" id="CHEBI:83900"/>
    </ligand>
</feature>
<keyword evidence="5 7" id="KW-0131">Cell cycle</keyword>
<dbReference type="InterPro" id="IPR013221">
    <property type="entry name" value="Mur_ligase_cen"/>
</dbReference>
<accession>A0A285VDZ5</accession>
<evidence type="ECO:0000256" key="1">
    <source>
        <dbReference type="ARBA" id="ARBA00005898"/>
    </source>
</evidence>
<feature type="binding site" evidence="7">
    <location>
        <position position="513"/>
    </location>
    <ligand>
        <name>meso-2,6-diaminopimelate</name>
        <dbReference type="ChEBI" id="CHEBI:57791"/>
    </ligand>
</feature>
<dbReference type="PANTHER" id="PTHR23135">
    <property type="entry name" value="MUR LIGASE FAMILY MEMBER"/>
    <property type="match status" value="1"/>
</dbReference>
<comment type="caution">
    <text evidence="7">Lacks conserved residue(s) required for the propagation of feature annotation.</text>
</comment>
<dbReference type="GO" id="GO:0071555">
    <property type="term" value="P:cell wall organization"/>
    <property type="evidence" value="ECO:0007669"/>
    <property type="project" value="UniProtKB-KW"/>
</dbReference>
<feature type="binding site" evidence="7">
    <location>
        <position position="228"/>
    </location>
    <ligand>
        <name>UDP-N-acetyl-alpha-D-muramoyl-L-alanyl-D-glutamate</name>
        <dbReference type="ChEBI" id="CHEBI:83900"/>
    </ligand>
</feature>
<sequence length="541" mass="55256">MPGESAAARVRPTTPVDWSPVTTSDGGSVPPPVGSRPRTPRPVPLSGLADLVGRPSSEASDVVVSGLTLASAEVCPGDLYAALPGARTHGVRYVGDAVERGAVAVLTDPSGRQEAAATGLPVCVVDDPRAVLGEVADRIYDRPSERMQVIGITGTNGKTTTAYLVEAGLAAAGRATGLIGTVQTQTRAADGGVTALPSVRTTPEAPAVHALLAAMAEAGVSSVVMEVSSHALVLGRVGAVRFAAAGFTNLGRDHLDFHGDLEEYFRAKSLLFDGRAAVEVVDVDDEHGRRLLDRPGRPRPVTVSTEGAHADWRATDVAPGADGGSTFTLHGPDGLRRQGSVRLPGRFNVANAVLAVALLDAVGVPVDAALEGIASTVVPGRMEPVEAGQPFVAAVDYAHTPDAVATALGALRTATAGRLITVLGCGGDRDPGKRAAMGAAAAAGSDVLVVTDDNPRSEEPAVIRAAMLAGVLDVPEDRRAEVHEVGDRREAIAAAVALARPGDTVLVAGKGHETGQEIAGTVHPFDDRAVLREVLAAGVPR</sequence>
<protein>
    <recommendedName>
        <fullName evidence="7">UDP-N-acetylmuramoyl-L-alanyl-D-glutamate--2,6-diaminopimelate ligase</fullName>
        <ecNumber evidence="7">6.3.2.13</ecNumber>
    </recommendedName>
    <alternativeName>
        <fullName evidence="7">Meso-A2pm-adding enzyme</fullName>
    </alternativeName>
    <alternativeName>
        <fullName evidence="7">Meso-diaminopimelate-adding enzyme</fullName>
    </alternativeName>
    <alternativeName>
        <fullName evidence="7">UDP-MurNAc-L-Ala-D-Glu:meso-diaminopimelate ligase</fullName>
    </alternativeName>
    <alternativeName>
        <fullName evidence="7">UDP-MurNAc-tripeptide synthetase</fullName>
    </alternativeName>
    <alternativeName>
        <fullName evidence="7">UDP-N-acetylmuramyl-tripeptide synthetase</fullName>
    </alternativeName>
</protein>
<dbReference type="InterPro" id="IPR036565">
    <property type="entry name" value="Mur-like_cat_sf"/>
</dbReference>
<dbReference type="EMBL" id="OBQI01000005">
    <property type="protein sequence ID" value="SOC50701.1"/>
    <property type="molecule type" value="Genomic_DNA"/>
</dbReference>
<dbReference type="GO" id="GO:0008765">
    <property type="term" value="F:UDP-N-acetylmuramoylalanyl-D-glutamate-2,6-diaminopimelate ligase activity"/>
    <property type="evidence" value="ECO:0007669"/>
    <property type="project" value="UniProtKB-UniRule"/>
</dbReference>
<dbReference type="InterPro" id="IPR004101">
    <property type="entry name" value="Mur_ligase_C"/>
</dbReference>
<dbReference type="Gene3D" id="3.40.1390.10">
    <property type="entry name" value="MurE/MurF, N-terminal domain"/>
    <property type="match status" value="1"/>
</dbReference>
<evidence type="ECO:0000256" key="9">
    <source>
        <dbReference type="SAM" id="MobiDB-lite"/>
    </source>
</evidence>
<evidence type="ECO:0000256" key="8">
    <source>
        <dbReference type="RuleBase" id="RU004135"/>
    </source>
</evidence>
<feature type="binding site" evidence="7">
    <location>
        <position position="69"/>
    </location>
    <ligand>
        <name>UDP-N-acetyl-alpha-D-muramoyl-L-alanyl-D-glutamate</name>
        <dbReference type="ChEBI" id="CHEBI:83900"/>
    </ligand>
</feature>
<evidence type="ECO:0000259" key="10">
    <source>
        <dbReference type="Pfam" id="PF01225"/>
    </source>
</evidence>
<evidence type="ECO:0000256" key="5">
    <source>
        <dbReference type="ARBA" id="ARBA00023306"/>
    </source>
</evidence>
<evidence type="ECO:0000313" key="13">
    <source>
        <dbReference type="EMBL" id="SOC50701.1"/>
    </source>
</evidence>
<keyword evidence="7" id="KW-0067">ATP-binding</keyword>
<dbReference type="SUPFAM" id="SSF63418">
    <property type="entry name" value="MurE/MurF N-terminal domain"/>
    <property type="match status" value="1"/>
</dbReference>
<comment type="cofactor">
    <cofactor evidence="7">
        <name>Mg(2+)</name>
        <dbReference type="ChEBI" id="CHEBI:18420"/>
    </cofactor>
</comment>
<feature type="binding site" evidence="7">
    <location>
        <begin position="453"/>
        <end position="456"/>
    </location>
    <ligand>
        <name>meso-2,6-diaminopimelate</name>
        <dbReference type="ChEBI" id="CHEBI:57791"/>
    </ligand>
</feature>
<dbReference type="Proteomes" id="UP000219435">
    <property type="component" value="Unassembled WGS sequence"/>
</dbReference>
<reference evidence="14" key="1">
    <citation type="submission" date="2017-08" db="EMBL/GenBank/DDBJ databases">
        <authorList>
            <person name="Varghese N."/>
            <person name="Submissions S."/>
        </authorList>
    </citation>
    <scope>NUCLEOTIDE SEQUENCE [LARGE SCALE GENOMIC DNA]</scope>
    <source>
        <strain evidence="14">DSM 4725</strain>
    </source>
</reference>
<keyword evidence="7" id="KW-0963">Cytoplasm</keyword>
<dbReference type="GO" id="GO:0005737">
    <property type="term" value="C:cytoplasm"/>
    <property type="evidence" value="ECO:0007669"/>
    <property type="project" value="UniProtKB-SubCell"/>
</dbReference>
<comment type="catalytic activity">
    <reaction evidence="7">
        <text>UDP-N-acetyl-alpha-D-muramoyl-L-alanyl-D-glutamate + meso-2,6-diaminopimelate + ATP = UDP-N-acetyl-alpha-D-muramoyl-L-alanyl-gamma-D-glutamyl-meso-2,6-diaminopimelate + ADP + phosphate + H(+)</text>
        <dbReference type="Rhea" id="RHEA:23676"/>
        <dbReference type="ChEBI" id="CHEBI:15378"/>
        <dbReference type="ChEBI" id="CHEBI:30616"/>
        <dbReference type="ChEBI" id="CHEBI:43474"/>
        <dbReference type="ChEBI" id="CHEBI:57791"/>
        <dbReference type="ChEBI" id="CHEBI:83900"/>
        <dbReference type="ChEBI" id="CHEBI:83905"/>
        <dbReference type="ChEBI" id="CHEBI:456216"/>
        <dbReference type="EC" id="6.3.2.13"/>
    </reaction>
</comment>
<keyword evidence="3 7" id="KW-0133">Cell shape</keyword>
<feature type="region of interest" description="Disordered" evidence="9">
    <location>
        <begin position="1"/>
        <end position="46"/>
    </location>
</feature>
<dbReference type="InterPro" id="IPR005761">
    <property type="entry name" value="UDP-N-AcMur-Glu-dNH2Pim_ligase"/>
</dbReference>
<dbReference type="PANTHER" id="PTHR23135:SF4">
    <property type="entry name" value="UDP-N-ACETYLMURAMOYL-L-ALANYL-D-GLUTAMATE--2,6-DIAMINOPIMELATE LIGASE MURE HOMOLOG, CHLOROPLASTIC"/>
    <property type="match status" value="1"/>
</dbReference>
<dbReference type="UniPathway" id="UPA00219"/>
<dbReference type="Pfam" id="PF08245">
    <property type="entry name" value="Mur_ligase_M"/>
    <property type="match status" value="1"/>
</dbReference>
<feature type="modified residue" description="N6-carboxylysine" evidence="7">
    <location>
        <position position="268"/>
    </location>
</feature>
<dbReference type="InterPro" id="IPR035911">
    <property type="entry name" value="MurE/MurF_N"/>
</dbReference>
<evidence type="ECO:0000256" key="4">
    <source>
        <dbReference type="ARBA" id="ARBA00022984"/>
    </source>
</evidence>
<evidence type="ECO:0000256" key="6">
    <source>
        <dbReference type="ARBA" id="ARBA00023316"/>
    </source>
</evidence>
<evidence type="ECO:0000313" key="14">
    <source>
        <dbReference type="Proteomes" id="UP000219435"/>
    </source>
</evidence>
<dbReference type="NCBIfam" id="NF001126">
    <property type="entry name" value="PRK00139.1-4"/>
    <property type="match status" value="1"/>
</dbReference>
<comment type="function">
    <text evidence="7">Catalyzes the addition of meso-diaminopimelic acid to the nucleotide precursor UDP-N-acetylmuramoyl-L-alanyl-D-glutamate (UMAG) in the biosynthesis of bacterial cell-wall peptidoglycan.</text>
</comment>
<dbReference type="InterPro" id="IPR036615">
    <property type="entry name" value="Mur_ligase_C_dom_sf"/>
</dbReference>
<dbReference type="GO" id="GO:0005524">
    <property type="term" value="F:ATP binding"/>
    <property type="evidence" value="ECO:0007669"/>
    <property type="project" value="UniProtKB-UniRule"/>
</dbReference>